<evidence type="ECO:0000313" key="4">
    <source>
        <dbReference type="Proteomes" id="UP000825935"/>
    </source>
</evidence>
<feature type="region of interest" description="Disordered" evidence="1">
    <location>
        <begin position="1"/>
        <end position="85"/>
    </location>
</feature>
<sequence length="895" mass="99817">MPQQQEDLALDIVDTPPTAGGNGGRVRSRISPFVPDVSLPPGVLTPSSTAPGVLTPPSSSRDGSKPSSKTGGLTKKQRRDQEHRAAPEKALTLFAVRLAVLEKIASQVGTLSFVWATVVLLGGFAITLKEIDFWFVTVILVIEGARIFSRSHELEWQHQDAGATAGMFDWVYKHSSDALVRSKRMLVSTFTMSRERKGDDKLQTAANQPTQASYGKEFQTGDHRLTRTWSFSNVPLFPLLDWILSANKISRLLYWMQLVAACVAIALSVYRLRTRNFTRESEVDTVNNHSSALLIFYSLATFEALVFLLERSYWQYQITVRKILLRVNEMCGLSSQDLSTTRRFFYDVYSQCLTESIFEGLKMDMVDYALTLLQSEIPGEQLGGLRVLIIFSSKKEFAEDTLRTLGVKQGSIERLLEMVTWKNPAEHEIRKAAANLLCIMVKSNLYSNRVAAISGSVEGIFSLLTTCEDDDEGAPSPAEYTRLGAALPLAPWHVEMHIIGLRILKKLAKDPLMCAKIGLTRGLLSRLISFIDTDPAMFRSSEESNPRIILIKKSLDLLNILASASGSSGKMLREHIAKIVFTISNLRSILKYGQRHTTLQVMATDILCSLAMDEDVSHMIGRTGGVLRSLAGLLIGGRVVENIKQKELAELAGETLALLVLKNRENCRRMLSLKVMQGEVVEHEGENEDAGREKVRMDVVEALMKMMGDWEFGDLAMSILRSLCKHSEHAGFERRVAERTVREAIRLLEIRAGRVQEAAIGLLAVVVGELSEEELCKVMEDEAVMPEEMAAKLERLLERNSRVSTELPRLRRYVIELALALAEHHKTKFMPVFEKLHFRSKIRLVADSLSELENYATFSGASGVTPFMVPMSQLVDTAMERLPKSSSSRPIPPST</sequence>
<feature type="transmembrane region" description="Helical" evidence="2">
    <location>
        <begin position="252"/>
        <end position="270"/>
    </location>
</feature>
<accession>A0A8T2Q8K3</accession>
<keyword evidence="2" id="KW-0472">Membrane</keyword>
<dbReference type="OrthoDB" id="662108at2759"/>
<dbReference type="PANTHER" id="PTHR33115">
    <property type="entry name" value="ARM REPEAT SUPERFAMILY PROTEIN"/>
    <property type="match status" value="1"/>
</dbReference>
<dbReference type="InterPro" id="IPR011989">
    <property type="entry name" value="ARM-like"/>
</dbReference>
<gene>
    <name evidence="3" type="ORF">KP509_37G065500</name>
</gene>
<proteinExistence type="predicted"/>
<protein>
    <submittedName>
        <fullName evidence="3">Uncharacterized protein</fullName>
    </submittedName>
</protein>
<name>A0A8T2Q8K3_CERRI</name>
<keyword evidence="4" id="KW-1185">Reference proteome</keyword>
<dbReference type="Gene3D" id="1.25.10.10">
    <property type="entry name" value="Leucine-rich Repeat Variant"/>
    <property type="match status" value="1"/>
</dbReference>
<dbReference type="SUPFAM" id="SSF48371">
    <property type="entry name" value="ARM repeat"/>
    <property type="match status" value="1"/>
</dbReference>
<dbReference type="InterPro" id="IPR016024">
    <property type="entry name" value="ARM-type_fold"/>
</dbReference>
<comment type="caution">
    <text evidence="3">The sequence shown here is derived from an EMBL/GenBank/DDBJ whole genome shotgun (WGS) entry which is preliminary data.</text>
</comment>
<dbReference type="EMBL" id="CM035442">
    <property type="protein sequence ID" value="KAH7280397.1"/>
    <property type="molecule type" value="Genomic_DNA"/>
</dbReference>
<feature type="compositionally biased region" description="Low complexity" evidence="1">
    <location>
        <begin position="56"/>
        <end position="68"/>
    </location>
</feature>
<keyword evidence="2" id="KW-0812">Transmembrane</keyword>
<evidence type="ECO:0000256" key="2">
    <source>
        <dbReference type="SAM" id="Phobius"/>
    </source>
</evidence>
<organism evidence="3 4">
    <name type="scientific">Ceratopteris richardii</name>
    <name type="common">Triangle waterfern</name>
    <dbReference type="NCBI Taxonomy" id="49495"/>
    <lineage>
        <taxon>Eukaryota</taxon>
        <taxon>Viridiplantae</taxon>
        <taxon>Streptophyta</taxon>
        <taxon>Embryophyta</taxon>
        <taxon>Tracheophyta</taxon>
        <taxon>Polypodiopsida</taxon>
        <taxon>Polypodiidae</taxon>
        <taxon>Polypodiales</taxon>
        <taxon>Pteridineae</taxon>
        <taxon>Pteridaceae</taxon>
        <taxon>Parkerioideae</taxon>
        <taxon>Ceratopteris</taxon>
    </lineage>
</organism>
<evidence type="ECO:0000256" key="1">
    <source>
        <dbReference type="SAM" id="MobiDB-lite"/>
    </source>
</evidence>
<feature type="transmembrane region" description="Helical" evidence="2">
    <location>
        <begin position="290"/>
        <end position="309"/>
    </location>
</feature>
<reference evidence="3" key="1">
    <citation type="submission" date="2021-08" db="EMBL/GenBank/DDBJ databases">
        <title>WGS assembly of Ceratopteris richardii.</title>
        <authorList>
            <person name="Marchant D.B."/>
            <person name="Chen G."/>
            <person name="Jenkins J."/>
            <person name="Shu S."/>
            <person name="Leebens-Mack J."/>
            <person name="Grimwood J."/>
            <person name="Schmutz J."/>
            <person name="Soltis P."/>
            <person name="Soltis D."/>
            <person name="Chen Z.-H."/>
        </authorList>
    </citation>
    <scope>NUCLEOTIDE SEQUENCE</scope>
    <source>
        <strain evidence="3">Whitten #5841</strain>
        <tissue evidence="3">Leaf</tissue>
    </source>
</reference>
<dbReference type="Proteomes" id="UP000825935">
    <property type="component" value="Chromosome 37"/>
</dbReference>
<evidence type="ECO:0000313" key="3">
    <source>
        <dbReference type="EMBL" id="KAH7280397.1"/>
    </source>
</evidence>
<keyword evidence="2" id="KW-1133">Transmembrane helix</keyword>
<dbReference type="PANTHER" id="PTHR33115:SF50">
    <property type="entry name" value="ARM REPEAT SUPERFAMILY PROTEIN"/>
    <property type="match status" value="1"/>
</dbReference>
<dbReference type="OMA" id="VNRECEL"/>
<dbReference type="AlphaFoldDB" id="A0A8T2Q8K3"/>